<evidence type="ECO:0000256" key="1">
    <source>
        <dbReference type="SAM" id="SignalP"/>
    </source>
</evidence>
<feature type="domain" description="Rv2525c-like glycoside hydrolase-like" evidence="2">
    <location>
        <begin position="62"/>
        <end position="272"/>
    </location>
</feature>
<gene>
    <name evidence="3" type="ORF">ACIGXA_25385</name>
</gene>
<dbReference type="EMBL" id="JBITYG010000008">
    <property type="protein sequence ID" value="MFI9103855.1"/>
    <property type="molecule type" value="Genomic_DNA"/>
</dbReference>
<proteinExistence type="predicted"/>
<sequence length="281" mass="30123">MRGTKQITRYVLSVLAAVATLACLVSGGVAAADPSAESLQGARFFQGTGFETCETPTADTLQAWHGTSPYGAVGVYFGGRARACAQQPNLTPSWVRTVNTGGWSILPIYVGSQSPCTTSSTKKAYAIDTANPSGSGVTEARDAVQRAQDLGFVENSALYLDMESYDIRTASCTAPTLAFVQAWDKEVRRLGYIPGFYSSADSGIMHMEQARAAGAADLPSVLWYARWNVTPTLESEPVLPRDAWTPHSRIHQYTGNVTEQYGGRTINIDRDLIDAPVAVIG</sequence>
<protein>
    <submittedName>
        <fullName evidence="3">DUF1906 domain-containing protein</fullName>
    </submittedName>
</protein>
<dbReference type="PROSITE" id="PS51257">
    <property type="entry name" value="PROKAR_LIPOPROTEIN"/>
    <property type="match status" value="1"/>
</dbReference>
<evidence type="ECO:0000259" key="2">
    <source>
        <dbReference type="Pfam" id="PF08924"/>
    </source>
</evidence>
<dbReference type="InterPro" id="IPR015020">
    <property type="entry name" value="Rv2525c-like_Glyco_Hydro-like"/>
</dbReference>
<dbReference type="CDD" id="cd06418">
    <property type="entry name" value="GH25_BacA-like"/>
    <property type="match status" value="1"/>
</dbReference>
<reference evidence="3 4" key="1">
    <citation type="submission" date="2024-10" db="EMBL/GenBank/DDBJ databases">
        <title>The Natural Products Discovery Center: Release of the First 8490 Sequenced Strains for Exploring Actinobacteria Biosynthetic Diversity.</title>
        <authorList>
            <person name="Kalkreuter E."/>
            <person name="Kautsar S.A."/>
            <person name="Yang D."/>
            <person name="Bader C.D."/>
            <person name="Teijaro C.N."/>
            <person name="Fluegel L."/>
            <person name="Davis C.M."/>
            <person name="Simpson J.R."/>
            <person name="Lauterbach L."/>
            <person name="Steele A.D."/>
            <person name="Gui C."/>
            <person name="Meng S."/>
            <person name="Li G."/>
            <person name="Viehrig K."/>
            <person name="Ye F."/>
            <person name="Su P."/>
            <person name="Kiefer A.F."/>
            <person name="Nichols A."/>
            <person name="Cepeda A.J."/>
            <person name="Yan W."/>
            <person name="Fan B."/>
            <person name="Jiang Y."/>
            <person name="Adhikari A."/>
            <person name="Zheng C.-J."/>
            <person name="Schuster L."/>
            <person name="Cowan T.M."/>
            <person name="Smanski M.J."/>
            <person name="Chevrette M.G."/>
            <person name="De Carvalho L.P.S."/>
            <person name="Shen B."/>
        </authorList>
    </citation>
    <scope>NUCLEOTIDE SEQUENCE [LARGE SCALE GENOMIC DNA]</scope>
    <source>
        <strain evidence="3 4">NPDC053399</strain>
    </source>
</reference>
<feature type="chain" id="PRO_5045931098" evidence="1">
    <location>
        <begin position="32"/>
        <end position="281"/>
    </location>
</feature>
<dbReference type="SUPFAM" id="SSF51445">
    <property type="entry name" value="(Trans)glycosidases"/>
    <property type="match status" value="1"/>
</dbReference>
<keyword evidence="4" id="KW-1185">Reference proteome</keyword>
<evidence type="ECO:0000313" key="3">
    <source>
        <dbReference type="EMBL" id="MFI9103855.1"/>
    </source>
</evidence>
<dbReference type="RefSeq" id="WP_399653494.1">
    <property type="nucleotide sequence ID" value="NZ_JBITYG010000008.1"/>
</dbReference>
<name>A0ABW8CBP0_9ACTN</name>
<keyword evidence="1" id="KW-0732">Signal</keyword>
<dbReference type="InterPro" id="IPR017853">
    <property type="entry name" value="GH"/>
</dbReference>
<feature type="signal peptide" evidence="1">
    <location>
        <begin position="1"/>
        <end position="31"/>
    </location>
</feature>
<dbReference type="Pfam" id="PF08924">
    <property type="entry name" value="Rv2525c_GlyHyd-like"/>
    <property type="match status" value="1"/>
</dbReference>
<dbReference type="Gene3D" id="3.20.20.80">
    <property type="entry name" value="Glycosidases"/>
    <property type="match status" value="1"/>
</dbReference>
<comment type="caution">
    <text evidence="3">The sequence shown here is derived from an EMBL/GenBank/DDBJ whole genome shotgun (WGS) entry which is preliminary data.</text>
</comment>
<organism evidence="3 4">
    <name type="scientific">Streptomyces fildesensis</name>
    <dbReference type="NCBI Taxonomy" id="375757"/>
    <lineage>
        <taxon>Bacteria</taxon>
        <taxon>Bacillati</taxon>
        <taxon>Actinomycetota</taxon>
        <taxon>Actinomycetes</taxon>
        <taxon>Kitasatosporales</taxon>
        <taxon>Streptomycetaceae</taxon>
        <taxon>Streptomyces</taxon>
    </lineage>
</organism>
<evidence type="ECO:0000313" key="4">
    <source>
        <dbReference type="Proteomes" id="UP001614394"/>
    </source>
</evidence>
<dbReference type="Proteomes" id="UP001614394">
    <property type="component" value="Unassembled WGS sequence"/>
</dbReference>
<accession>A0ABW8CBP0</accession>